<organism evidence="2 3">
    <name type="scientific">Hymenobacter ginsengisoli</name>
    <dbReference type="NCBI Taxonomy" id="1051626"/>
    <lineage>
        <taxon>Bacteria</taxon>
        <taxon>Pseudomonadati</taxon>
        <taxon>Bacteroidota</taxon>
        <taxon>Cytophagia</taxon>
        <taxon>Cytophagales</taxon>
        <taxon>Hymenobacteraceae</taxon>
        <taxon>Hymenobacter</taxon>
    </lineage>
</organism>
<keyword evidence="2" id="KW-0540">Nuclease</keyword>
<keyword evidence="2" id="KW-0378">Hydrolase</keyword>
<dbReference type="CDD" id="cd06260">
    <property type="entry name" value="DUF820-like"/>
    <property type="match status" value="1"/>
</dbReference>
<dbReference type="PANTHER" id="PTHR36558">
    <property type="entry name" value="GLR1098 PROTEIN"/>
    <property type="match status" value="1"/>
</dbReference>
<dbReference type="InterPro" id="IPR012296">
    <property type="entry name" value="Nuclease_put_TT1808"/>
</dbReference>
<keyword evidence="3" id="KW-1185">Reference proteome</keyword>
<sequence>MGQPANPPRHYTLKEYFALQEKSAARYEYIEGEAFAVGGASLAHNLIKGNLVAALRPQARRRGGRVLDESVLLVVRANAFYTYPDVLLTTDPADRRDPYLVRHPLLLAEVLSPTTAEYDRTEKFANYQKLPSLRHYLLISQSAWVVEWFRRDEAGQWVYTLLSMVDDVLEIPDLGLSLPLRELYEDTDVAPRRVLPGLE</sequence>
<dbReference type="SUPFAM" id="SSF52980">
    <property type="entry name" value="Restriction endonuclease-like"/>
    <property type="match status" value="1"/>
</dbReference>
<dbReference type="PANTHER" id="PTHR36558:SF1">
    <property type="entry name" value="RESTRICTION ENDONUCLEASE DOMAIN-CONTAINING PROTEIN-RELATED"/>
    <property type="match status" value="1"/>
</dbReference>
<protein>
    <submittedName>
        <fullName evidence="2">Uma2 family endonuclease</fullName>
    </submittedName>
</protein>
<dbReference type="Pfam" id="PF05685">
    <property type="entry name" value="Uma2"/>
    <property type="match status" value="1"/>
</dbReference>
<comment type="caution">
    <text evidence="2">The sequence shown here is derived from an EMBL/GenBank/DDBJ whole genome shotgun (WGS) entry which is preliminary data.</text>
</comment>
<evidence type="ECO:0000313" key="2">
    <source>
        <dbReference type="EMBL" id="GAA4501588.1"/>
    </source>
</evidence>
<evidence type="ECO:0000259" key="1">
    <source>
        <dbReference type="Pfam" id="PF05685"/>
    </source>
</evidence>
<dbReference type="InterPro" id="IPR011335">
    <property type="entry name" value="Restrct_endonuc-II-like"/>
</dbReference>
<dbReference type="EMBL" id="BAABGQ010000006">
    <property type="protein sequence ID" value="GAA4501588.1"/>
    <property type="molecule type" value="Genomic_DNA"/>
</dbReference>
<reference evidence="3" key="1">
    <citation type="journal article" date="2019" name="Int. J. Syst. Evol. Microbiol.">
        <title>The Global Catalogue of Microorganisms (GCM) 10K type strain sequencing project: providing services to taxonomists for standard genome sequencing and annotation.</title>
        <authorList>
            <consortium name="The Broad Institute Genomics Platform"/>
            <consortium name="The Broad Institute Genome Sequencing Center for Infectious Disease"/>
            <person name="Wu L."/>
            <person name="Ma J."/>
        </authorList>
    </citation>
    <scope>NUCLEOTIDE SEQUENCE [LARGE SCALE GENOMIC DNA]</scope>
    <source>
        <strain evidence="3">JCM 17841</strain>
    </source>
</reference>
<dbReference type="GO" id="GO:0004519">
    <property type="term" value="F:endonuclease activity"/>
    <property type="evidence" value="ECO:0007669"/>
    <property type="project" value="UniProtKB-KW"/>
</dbReference>
<proteinExistence type="predicted"/>
<name>A0ABP8QE98_9BACT</name>
<dbReference type="RefSeq" id="WP_208133074.1">
    <property type="nucleotide sequence ID" value="NZ_BAABGQ010000006.1"/>
</dbReference>
<evidence type="ECO:0000313" key="3">
    <source>
        <dbReference type="Proteomes" id="UP001501243"/>
    </source>
</evidence>
<keyword evidence="2" id="KW-0255">Endonuclease</keyword>
<dbReference type="InterPro" id="IPR008538">
    <property type="entry name" value="Uma2"/>
</dbReference>
<dbReference type="Proteomes" id="UP001501243">
    <property type="component" value="Unassembled WGS sequence"/>
</dbReference>
<accession>A0ABP8QE98</accession>
<gene>
    <name evidence="2" type="ORF">GCM10023172_23680</name>
</gene>
<dbReference type="Gene3D" id="3.90.1570.10">
    <property type="entry name" value="tt1808, chain A"/>
    <property type="match status" value="1"/>
</dbReference>
<feature type="domain" description="Putative restriction endonuclease" evidence="1">
    <location>
        <begin position="14"/>
        <end position="179"/>
    </location>
</feature>